<name>F8FQ72_PAEMK</name>
<accession>F8FQ72</accession>
<reference evidence="1 2" key="2">
    <citation type="journal article" date="2013" name="Genome Announc.">
        <title>Genome Sequence of Growth-Improving Paenibacillus mucilaginosus Strain KNP414.</title>
        <authorList>
            <person name="Lu J.J."/>
            <person name="Wang J.F."/>
            <person name="Hu X.F."/>
        </authorList>
    </citation>
    <scope>NUCLEOTIDE SEQUENCE [LARGE SCALE GENOMIC DNA]</scope>
    <source>
        <strain evidence="1 2">KNP414</strain>
    </source>
</reference>
<dbReference type="EMBL" id="CP002869">
    <property type="protein sequence ID" value="AEI40292.1"/>
    <property type="molecule type" value="Genomic_DNA"/>
</dbReference>
<dbReference type="AlphaFoldDB" id="F8FQ72"/>
<protein>
    <submittedName>
        <fullName evidence="1">Uncharacterized protein</fullName>
    </submittedName>
</protein>
<evidence type="ECO:0000313" key="1">
    <source>
        <dbReference type="EMBL" id="AEI40292.1"/>
    </source>
</evidence>
<proteinExistence type="predicted"/>
<dbReference type="PATRIC" id="fig|1036673.3.peg.1537"/>
<organism evidence="1 2">
    <name type="scientific">Paenibacillus mucilaginosus (strain KNP414)</name>
    <dbReference type="NCBI Taxonomy" id="1036673"/>
    <lineage>
        <taxon>Bacteria</taxon>
        <taxon>Bacillati</taxon>
        <taxon>Bacillota</taxon>
        <taxon>Bacilli</taxon>
        <taxon>Bacillales</taxon>
        <taxon>Paenibacillaceae</taxon>
        <taxon>Paenibacillus</taxon>
    </lineage>
</organism>
<dbReference type="HOGENOM" id="CLU_3186664_0_0_9"/>
<dbReference type="Proteomes" id="UP000006620">
    <property type="component" value="Chromosome"/>
</dbReference>
<reference evidence="2" key="1">
    <citation type="submission" date="2011-06" db="EMBL/GenBank/DDBJ databases">
        <title>Complete genome sequence of Paenibacillus mucilaginosus KNP414.</title>
        <authorList>
            <person name="Wang J."/>
            <person name="Hu S."/>
            <person name="Hu X."/>
            <person name="Zhang B."/>
            <person name="Dong D."/>
            <person name="Zhang S."/>
            <person name="Zhao K."/>
            <person name="Wu D."/>
        </authorList>
    </citation>
    <scope>NUCLEOTIDE SEQUENCE [LARGE SCALE GENOMIC DNA]</scope>
    <source>
        <strain evidence="2">KNP414</strain>
    </source>
</reference>
<dbReference type="KEGG" id="pms:KNP414_01730"/>
<gene>
    <name evidence="1" type="ordered locus">KNP414_01730</name>
</gene>
<evidence type="ECO:0000313" key="2">
    <source>
        <dbReference type="Proteomes" id="UP000006620"/>
    </source>
</evidence>
<sequence>MKHGLYEVSLTVGAEDPGHTKRTISNPGYLLFCFRKYTVSQSSTTP</sequence>